<protein>
    <recommendedName>
        <fullName evidence="8">Zn(2)-C6 fungal-type domain-containing protein</fullName>
    </recommendedName>
</protein>
<dbReference type="SMART" id="SM00066">
    <property type="entry name" value="GAL4"/>
    <property type="match status" value="1"/>
</dbReference>
<reference evidence="9 10" key="1">
    <citation type="journal article" date="2018" name="Nat. Ecol. Evol.">
        <title>Pezizomycetes genomes reveal the molecular basis of ectomycorrhizal truffle lifestyle.</title>
        <authorList>
            <person name="Murat C."/>
            <person name="Payen T."/>
            <person name="Noel B."/>
            <person name="Kuo A."/>
            <person name="Morin E."/>
            <person name="Chen J."/>
            <person name="Kohler A."/>
            <person name="Krizsan K."/>
            <person name="Balestrini R."/>
            <person name="Da Silva C."/>
            <person name="Montanini B."/>
            <person name="Hainaut M."/>
            <person name="Levati E."/>
            <person name="Barry K.W."/>
            <person name="Belfiori B."/>
            <person name="Cichocki N."/>
            <person name="Clum A."/>
            <person name="Dockter R.B."/>
            <person name="Fauchery L."/>
            <person name="Guy J."/>
            <person name="Iotti M."/>
            <person name="Le Tacon F."/>
            <person name="Lindquist E.A."/>
            <person name="Lipzen A."/>
            <person name="Malagnac F."/>
            <person name="Mello A."/>
            <person name="Molinier V."/>
            <person name="Miyauchi S."/>
            <person name="Poulain J."/>
            <person name="Riccioni C."/>
            <person name="Rubini A."/>
            <person name="Sitrit Y."/>
            <person name="Splivallo R."/>
            <person name="Traeger S."/>
            <person name="Wang M."/>
            <person name="Zifcakova L."/>
            <person name="Wipf D."/>
            <person name="Zambonelli A."/>
            <person name="Paolocci F."/>
            <person name="Nowrousian M."/>
            <person name="Ottonello S."/>
            <person name="Baldrian P."/>
            <person name="Spatafora J.W."/>
            <person name="Henrissat B."/>
            <person name="Nagy L.G."/>
            <person name="Aury J.M."/>
            <person name="Wincker P."/>
            <person name="Grigoriev I.V."/>
            <person name="Bonfante P."/>
            <person name="Martin F.M."/>
        </authorList>
    </citation>
    <scope>NUCLEOTIDE SEQUENCE [LARGE SCALE GENOMIC DNA]</scope>
    <source>
        <strain evidence="9 10">120613-1</strain>
    </source>
</reference>
<feature type="region of interest" description="Disordered" evidence="7">
    <location>
        <begin position="11"/>
        <end position="35"/>
    </location>
</feature>
<dbReference type="GO" id="GO:0006351">
    <property type="term" value="P:DNA-templated transcription"/>
    <property type="evidence" value="ECO:0007669"/>
    <property type="project" value="InterPro"/>
</dbReference>
<dbReference type="CDD" id="cd12148">
    <property type="entry name" value="fungal_TF_MHR"/>
    <property type="match status" value="1"/>
</dbReference>
<organism evidence="9 10">
    <name type="scientific">Choiromyces venosus 120613-1</name>
    <dbReference type="NCBI Taxonomy" id="1336337"/>
    <lineage>
        <taxon>Eukaryota</taxon>
        <taxon>Fungi</taxon>
        <taxon>Dikarya</taxon>
        <taxon>Ascomycota</taxon>
        <taxon>Pezizomycotina</taxon>
        <taxon>Pezizomycetes</taxon>
        <taxon>Pezizales</taxon>
        <taxon>Tuberaceae</taxon>
        <taxon>Choiromyces</taxon>
    </lineage>
</organism>
<evidence type="ECO:0000313" key="9">
    <source>
        <dbReference type="EMBL" id="RPB02562.1"/>
    </source>
</evidence>
<dbReference type="GO" id="GO:0000981">
    <property type="term" value="F:DNA-binding transcription factor activity, RNA polymerase II-specific"/>
    <property type="evidence" value="ECO:0007669"/>
    <property type="project" value="InterPro"/>
</dbReference>
<name>A0A3N4K040_9PEZI</name>
<dbReference type="EMBL" id="ML120367">
    <property type="protein sequence ID" value="RPB02562.1"/>
    <property type="molecule type" value="Genomic_DNA"/>
</dbReference>
<gene>
    <name evidence="9" type="ORF">L873DRAFT_1673096</name>
</gene>
<evidence type="ECO:0000256" key="5">
    <source>
        <dbReference type="ARBA" id="ARBA00023163"/>
    </source>
</evidence>
<dbReference type="GO" id="GO:0003677">
    <property type="term" value="F:DNA binding"/>
    <property type="evidence" value="ECO:0007669"/>
    <property type="project" value="UniProtKB-KW"/>
</dbReference>
<keyword evidence="2" id="KW-0862">Zinc</keyword>
<proteinExistence type="predicted"/>
<dbReference type="Gene3D" id="4.10.240.10">
    <property type="entry name" value="Zn(2)-C6 fungal-type DNA-binding domain"/>
    <property type="match status" value="1"/>
</dbReference>
<dbReference type="CDD" id="cd00067">
    <property type="entry name" value="GAL4"/>
    <property type="match status" value="1"/>
</dbReference>
<dbReference type="STRING" id="1336337.A0A3N4K040"/>
<dbReference type="AlphaFoldDB" id="A0A3N4K040"/>
<dbReference type="InterPro" id="IPR001138">
    <property type="entry name" value="Zn2Cys6_DnaBD"/>
</dbReference>
<evidence type="ECO:0000256" key="7">
    <source>
        <dbReference type="SAM" id="MobiDB-lite"/>
    </source>
</evidence>
<dbReference type="SUPFAM" id="SSF57701">
    <property type="entry name" value="Zn2/Cys6 DNA-binding domain"/>
    <property type="match status" value="1"/>
</dbReference>
<dbReference type="InterPro" id="IPR007219">
    <property type="entry name" value="XnlR_reg_dom"/>
</dbReference>
<feature type="domain" description="Zn(2)-C6 fungal-type" evidence="8">
    <location>
        <begin position="39"/>
        <end position="72"/>
    </location>
</feature>
<keyword evidence="3" id="KW-0805">Transcription regulation</keyword>
<keyword evidence="10" id="KW-1185">Reference proteome</keyword>
<evidence type="ECO:0000256" key="4">
    <source>
        <dbReference type="ARBA" id="ARBA00023125"/>
    </source>
</evidence>
<dbReference type="InterPro" id="IPR036864">
    <property type="entry name" value="Zn2-C6_fun-type_DNA-bd_sf"/>
</dbReference>
<dbReference type="OrthoDB" id="5121955at2759"/>
<evidence type="ECO:0000256" key="6">
    <source>
        <dbReference type="ARBA" id="ARBA00023242"/>
    </source>
</evidence>
<dbReference type="Proteomes" id="UP000276215">
    <property type="component" value="Unassembled WGS sequence"/>
</dbReference>
<dbReference type="SMART" id="SM00906">
    <property type="entry name" value="Fungal_trans"/>
    <property type="match status" value="1"/>
</dbReference>
<keyword evidence="1" id="KW-0479">Metal-binding</keyword>
<evidence type="ECO:0000256" key="1">
    <source>
        <dbReference type="ARBA" id="ARBA00022723"/>
    </source>
</evidence>
<dbReference type="PANTHER" id="PTHR47171:SF1">
    <property type="entry name" value="ZN(II)2CYS6 TRANSCRIPTION FACTOR (EUROFUNG)"/>
    <property type="match status" value="1"/>
</dbReference>
<keyword evidence="6" id="KW-0539">Nucleus</keyword>
<evidence type="ECO:0000256" key="2">
    <source>
        <dbReference type="ARBA" id="ARBA00022833"/>
    </source>
</evidence>
<dbReference type="GO" id="GO:0008270">
    <property type="term" value="F:zinc ion binding"/>
    <property type="evidence" value="ECO:0007669"/>
    <property type="project" value="InterPro"/>
</dbReference>
<dbReference type="PROSITE" id="PS50048">
    <property type="entry name" value="ZN2_CY6_FUNGAL_2"/>
    <property type="match status" value="1"/>
</dbReference>
<dbReference type="Pfam" id="PF04082">
    <property type="entry name" value="Fungal_trans"/>
    <property type="match status" value="1"/>
</dbReference>
<sequence length="582" mass="66427">MASGGTTVVVSNFGGENGGEHKASSSTNTRAKRKRSMIACKNCNERRVRCDASTIGLPCSNCQHSGKGECQFIESKRVRGARGRFERQDGKSEESVSPNVVDFSLGRPKLAATKRGRRHSISGTNGEEWQQLQQNTTSNRSNGTVTYLGESWHLAWAVGSEAKTAPLHRPHLYLGDEKDINHRLNKELWERGAYMLPRSEVRDRLIAEYFGICHPCYPILDKRKFLHSVKTNTFSHILMQSVLMVAATHCDLSILQNAGYIRRHEAVEIFYKRARSLFDGDVEPDKMINMQSMFLLQFWWRAPSDQRDPLWWLGGAIRLAQTMGLHRSSKDSPIGMDIRRIWKRAWWCLYIRDRQCSSSLGKPVIIRNEDCDVEDLTPDDFTDDDDGTPPEHIIYIIQQASLCKILGDMVLFEYCPGASKNITEKPEVVRDLARRLEEWKSVIPRELEYNQGSRNLWAIKLQLSYQNAIVLHHRPLITDLCSRHRGLYGGLLTVAAVVIGTVIKDLLEGFGARFMNSHDMGCFFSSMTIHLVDSRISNTTLAKDADERFQVSLVQVREMEKILPVACWFRERLKHTIEAREE</sequence>
<keyword evidence="4" id="KW-0238">DNA-binding</keyword>
<evidence type="ECO:0000256" key="3">
    <source>
        <dbReference type="ARBA" id="ARBA00023015"/>
    </source>
</evidence>
<evidence type="ECO:0000313" key="10">
    <source>
        <dbReference type="Proteomes" id="UP000276215"/>
    </source>
</evidence>
<dbReference type="InterPro" id="IPR052073">
    <property type="entry name" value="Amide_Lactam_Regulators"/>
</dbReference>
<dbReference type="PANTHER" id="PTHR47171">
    <property type="entry name" value="FARA-RELATED"/>
    <property type="match status" value="1"/>
</dbReference>
<feature type="non-terminal residue" evidence="9">
    <location>
        <position position="582"/>
    </location>
</feature>
<keyword evidence="5" id="KW-0804">Transcription</keyword>
<evidence type="ECO:0000259" key="8">
    <source>
        <dbReference type="PROSITE" id="PS50048"/>
    </source>
</evidence>
<dbReference type="Pfam" id="PF00172">
    <property type="entry name" value="Zn_clus"/>
    <property type="match status" value="1"/>
</dbReference>
<accession>A0A3N4K040</accession>